<dbReference type="AlphaFoldDB" id="A0A371DZD2"/>
<organism evidence="1 2">
    <name type="scientific">Mucuna pruriens</name>
    <name type="common">Velvet bean</name>
    <name type="synonym">Dolichos pruriens</name>
    <dbReference type="NCBI Taxonomy" id="157652"/>
    <lineage>
        <taxon>Eukaryota</taxon>
        <taxon>Viridiplantae</taxon>
        <taxon>Streptophyta</taxon>
        <taxon>Embryophyta</taxon>
        <taxon>Tracheophyta</taxon>
        <taxon>Spermatophyta</taxon>
        <taxon>Magnoliopsida</taxon>
        <taxon>eudicotyledons</taxon>
        <taxon>Gunneridae</taxon>
        <taxon>Pentapetalae</taxon>
        <taxon>rosids</taxon>
        <taxon>fabids</taxon>
        <taxon>Fabales</taxon>
        <taxon>Fabaceae</taxon>
        <taxon>Papilionoideae</taxon>
        <taxon>50 kb inversion clade</taxon>
        <taxon>NPAAA clade</taxon>
        <taxon>indigoferoid/millettioid clade</taxon>
        <taxon>Phaseoleae</taxon>
        <taxon>Mucuna</taxon>
    </lineage>
</organism>
<sequence>MMRMMQNILLVEGSKNSKGYICFKGCKESSLNCRPIIRLDGCFLKGYYRGQILATIGGDPNYQMLLIAYVVLIDNPCVQRVRSTYTFISNQQKGLLSTINDLFHGVDQRFCVRHLYNNSRKKFHSKKLKELIWRTTKATYLQAWEREMKELKLVNVEVFKHLIRIPPEVVTLFYLEYLN</sequence>
<dbReference type="Proteomes" id="UP000257109">
    <property type="component" value="Unassembled WGS sequence"/>
</dbReference>
<evidence type="ECO:0008006" key="3">
    <source>
        <dbReference type="Google" id="ProtNLM"/>
    </source>
</evidence>
<dbReference type="EMBL" id="QJKJ01018060">
    <property type="protein sequence ID" value="RDX57890.1"/>
    <property type="molecule type" value="Genomic_DNA"/>
</dbReference>
<evidence type="ECO:0000313" key="2">
    <source>
        <dbReference type="Proteomes" id="UP000257109"/>
    </source>
</evidence>
<feature type="non-terminal residue" evidence="1">
    <location>
        <position position="1"/>
    </location>
</feature>
<protein>
    <recommendedName>
        <fullName evidence="3">MULE transposase domain-containing protein</fullName>
    </recommendedName>
</protein>
<dbReference type="PANTHER" id="PTHR31973:SF187">
    <property type="entry name" value="MUTATOR TRANSPOSASE MUDRA PROTEIN"/>
    <property type="match status" value="1"/>
</dbReference>
<gene>
    <name evidence="1" type="ORF">CR513_62835</name>
</gene>
<dbReference type="OrthoDB" id="1425131at2759"/>
<dbReference type="PANTHER" id="PTHR31973">
    <property type="entry name" value="POLYPROTEIN, PUTATIVE-RELATED"/>
    <property type="match status" value="1"/>
</dbReference>
<keyword evidence="2" id="KW-1185">Reference proteome</keyword>
<reference evidence="1" key="1">
    <citation type="submission" date="2018-05" db="EMBL/GenBank/DDBJ databases">
        <title>Draft genome of Mucuna pruriens seed.</title>
        <authorList>
            <person name="Nnadi N.E."/>
            <person name="Vos R."/>
            <person name="Hasami M.H."/>
            <person name="Devisetty U.K."/>
            <person name="Aguiy J.C."/>
        </authorList>
    </citation>
    <scope>NUCLEOTIDE SEQUENCE [LARGE SCALE GENOMIC DNA]</scope>
    <source>
        <strain evidence="1">JCA_2017</strain>
    </source>
</reference>
<evidence type="ECO:0000313" key="1">
    <source>
        <dbReference type="EMBL" id="RDX57890.1"/>
    </source>
</evidence>
<accession>A0A371DZD2</accession>
<name>A0A371DZD2_MUCPR</name>
<comment type="caution">
    <text evidence="1">The sequence shown here is derived from an EMBL/GenBank/DDBJ whole genome shotgun (WGS) entry which is preliminary data.</text>
</comment>
<proteinExistence type="predicted"/>